<dbReference type="GO" id="GO:0008977">
    <property type="term" value="F:prephenate dehydrogenase (NAD+) activity"/>
    <property type="evidence" value="ECO:0007669"/>
    <property type="project" value="InterPro"/>
</dbReference>
<dbReference type="InterPro" id="IPR046826">
    <property type="entry name" value="PDH_N"/>
</dbReference>
<evidence type="ECO:0000313" key="5">
    <source>
        <dbReference type="EMBL" id="GGK29207.1"/>
    </source>
</evidence>
<dbReference type="PANTHER" id="PTHR21363:SF0">
    <property type="entry name" value="PREPHENATE DEHYDROGENASE [NADP(+)]"/>
    <property type="match status" value="1"/>
</dbReference>
<comment type="caution">
    <text evidence="5">The sequence shown here is derived from an EMBL/GenBank/DDBJ whole genome shotgun (WGS) entry which is preliminary data.</text>
</comment>
<dbReference type="InterPro" id="IPR046825">
    <property type="entry name" value="PDH_C"/>
</dbReference>
<dbReference type="RefSeq" id="WP_189114198.1">
    <property type="nucleotide sequence ID" value="NZ_BMQC01000006.1"/>
</dbReference>
<feature type="domain" description="Prephenate/arogenate dehydrogenase" evidence="4">
    <location>
        <begin position="11"/>
        <end position="285"/>
    </location>
</feature>
<reference evidence="5" key="2">
    <citation type="submission" date="2020-09" db="EMBL/GenBank/DDBJ databases">
        <authorList>
            <person name="Sun Q."/>
            <person name="Ohkuma M."/>
        </authorList>
    </citation>
    <scope>NUCLEOTIDE SEQUENCE</scope>
    <source>
        <strain evidence="5">JCM 3091</strain>
    </source>
</reference>
<evidence type="ECO:0000313" key="6">
    <source>
        <dbReference type="Proteomes" id="UP000662200"/>
    </source>
</evidence>
<keyword evidence="3" id="KW-1133">Transmembrane helix</keyword>
<evidence type="ECO:0000256" key="2">
    <source>
        <dbReference type="ARBA" id="ARBA00023002"/>
    </source>
</evidence>
<protein>
    <submittedName>
        <fullName evidence="5">Prephenate dehydrogenase</fullName>
    </submittedName>
</protein>
<dbReference type="SUPFAM" id="SSF48179">
    <property type="entry name" value="6-phosphogluconate dehydrogenase C-terminal domain-like"/>
    <property type="match status" value="1"/>
</dbReference>
<dbReference type="AlphaFoldDB" id="A0A8J3BPM4"/>
<dbReference type="GO" id="GO:0006571">
    <property type="term" value="P:tyrosine biosynthetic process"/>
    <property type="evidence" value="ECO:0007669"/>
    <property type="project" value="InterPro"/>
</dbReference>
<name>A0A8J3BPM4_9ACTN</name>
<organism evidence="5 6">
    <name type="scientific">Pilimelia terevasa</name>
    <dbReference type="NCBI Taxonomy" id="53372"/>
    <lineage>
        <taxon>Bacteria</taxon>
        <taxon>Bacillati</taxon>
        <taxon>Actinomycetota</taxon>
        <taxon>Actinomycetes</taxon>
        <taxon>Micromonosporales</taxon>
        <taxon>Micromonosporaceae</taxon>
        <taxon>Pilimelia</taxon>
    </lineage>
</organism>
<evidence type="ECO:0000256" key="3">
    <source>
        <dbReference type="SAM" id="Phobius"/>
    </source>
</evidence>
<feature type="transmembrane region" description="Helical" evidence="3">
    <location>
        <begin position="6"/>
        <end position="27"/>
    </location>
</feature>
<dbReference type="Pfam" id="PF20463">
    <property type="entry name" value="PDH_C"/>
    <property type="match status" value="1"/>
</dbReference>
<evidence type="ECO:0000256" key="1">
    <source>
        <dbReference type="ARBA" id="ARBA00007964"/>
    </source>
</evidence>
<dbReference type="Proteomes" id="UP000662200">
    <property type="component" value="Unassembled WGS sequence"/>
</dbReference>
<gene>
    <name evidence="5" type="primary">tyrA</name>
    <name evidence="5" type="ORF">GCM10010124_22470</name>
</gene>
<keyword evidence="2" id="KW-0560">Oxidoreductase</keyword>
<dbReference type="InterPro" id="IPR036291">
    <property type="entry name" value="NAD(P)-bd_dom_sf"/>
</dbReference>
<accession>A0A8J3BPM4</accession>
<evidence type="ECO:0000259" key="4">
    <source>
        <dbReference type="PROSITE" id="PS51176"/>
    </source>
</evidence>
<sequence>MSRPAAAPAGPAVAVVGVGLIGGAVALRLRRQGVPVRVWDASAPTRAAAARAGLACGTDLPDAVADAAVVVLAAPLRRLPDLLDAVVAAARPDAVVTDVGSTKGGVAARARQGGYADRFVAGHPMAGGPRAGFDAGAADLLVGVPWALSGDGADPAAYRQVADLLRRHFDARIVPVDAAGHDAAVALVSHLPHLLAAVLANTAAPDGLARRLAAASYARATASAASAPYRSTAMVWENRAAVRATLRTFAAALADADRALQAADDGDLRAIFDAAHAACGPPAAA</sequence>
<dbReference type="InterPro" id="IPR008927">
    <property type="entry name" value="6-PGluconate_DH-like_C_sf"/>
</dbReference>
<keyword evidence="3" id="KW-0472">Membrane</keyword>
<dbReference type="GO" id="GO:0004665">
    <property type="term" value="F:prephenate dehydrogenase (NADP+) activity"/>
    <property type="evidence" value="ECO:0007669"/>
    <property type="project" value="InterPro"/>
</dbReference>
<reference evidence="5" key="1">
    <citation type="journal article" date="2014" name="Int. J. Syst. Evol. Microbiol.">
        <title>Complete genome sequence of Corynebacterium casei LMG S-19264T (=DSM 44701T), isolated from a smear-ripened cheese.</title>
        <authorList>
            <consortium name="US DOE Joint Genome Institute (JGI-PGF)"/>
            <person name="Walter F."/>
            <person name="Albersmeier A."/>
            <person name="Kalinowski J."/>
            <person name="Ruckert C."/>
        </authorList>
    </citation>
    <scope>NUCLEOTIDE SEQUENCE</scope>
    <source>
        <strain evidence="5">JCM 3091</strain>
    </source>
</reference>
<dbReference type="SUPFAM" id="SSF51735">
    <property type="entry name" value="NAD(P)-binding Rossmann-fold domains"/>
    <property type="match status" value="1"/>
</dbReference>
<dbReference type="InterPro" id="IPR003099">
    <property type="entry name" value="Prephen_DH"/>
</dbReference>
<dbReference type="PANTHER" id="PTHR21363">
    <property type="entry name" value="PREPHENATE DEHYDROGENASE"/>
    <property type="match status" value="1"/>
</dbReference>
<dbReference type="Pfam" id="PF02153">
    <property type="entry name" value="PDH_N"/>
    <property type="match status" value="1"/>
</dbReference>
<dbReference type="InterPro" id="IPR050812">
    <property type="entry name" value="Preph/Arog_dehydrog"/>
</dbReference>
<dbReference type="EMBL" id="BMQC01000006">
    <property type="protein sequence ID" value="GGK29207.1"/>
    <property type="molecule type" value="Genomic_DNA"/>
</dbReference>
<dbReference type="GO" id="GO:0070403">
    <property type="term" value="F:NAD+ binding"/>
    <property type="evidence" value="ECO:0007669"/>
    <property type="project" value="InterPro"/>
</dbReference>
<dbReference type="Gene3D" id="3.40.50.720">
    <property type="entry name" value="NAD(P)-binding Rossmann-like Domain"/>
    <property type="match status" value="1"/>
</dbReference>
<keyword evidence="6" id="KW-1185">Reference proteome</keyword>
<proteinExistence type="inferred from homology"/>
<dbReference type="Gene3D" id="1.10.3660.10">
    <property type="entry name" value="6-phosphogluconate dehydrogenase C-terminal like domain"/>
    <property type="match status" value="1"/>
</dbReference>
<comment type="similarity">
    <text evidence="1">Belongs to the prephenate/arogenate dehydrogenase family.</text>
</comment>
<dbReference type="PROSITE" id="PS51176">
    <property type="entry name" value="PDH_ADH"/>
    <property type="match status" value="1"/>
</dbReference>
<keyword evidence="3" id="KW-0812">Transmembrane</keyword>